<dbReference type="SUPFAM" id="SSF46785">
    <property type="entry name" value="Winged helix' DNA-binding domain"/>
    <property type="match status" value="1"/>
</dbReference>
<name>A0ABV2D7I3_9HYPH</name>
<gene>
    <name evidence="3" type="ORF">ABVQ20_00495</name>
</gene>
<feature type="domain" description="PBP" evidence="2">
    <location>
        <begin position="138"/>
        <end position="324"/>
    </location>
</feature>
<accession>A0ABV2D7I3</accession>
<dbReference type="Proteomes" id="UP001548832">
    <property type="component" value="Unassembled WGS sequence"/>
</dbReference>
<dbReference type="PANTHER" id="PTHR38431:SF1">
    <property type="entry name" value="BLL2305 PROTEIN"/>
    <property type="match status" value="1"/>
</dbReference>
<keyword evidence="4" id="KW-1185">Reference proteome</keyword>
<dbReference type="Pfam" id="PF00126">
    <property type="entry name" value="HTH_1"/>
    <property type="match status" value="1"/>
</dbReference>
<dbReference type="InterPro" id="IPR000847">
    <property type="entry name" value="LysR_HTH_N"/>
</dbReference>
<feature type="domain" description="HTH lysR-type" evidence="1">
    <location>
        <begin position="27"/>
        <end position="81"/>
    </location>
</feature>
<dbReference type="Pfam" id="PF12727">
    <property type="entry name" value="PBP_like"/>
    <property type="match status" value="1"/>
</dbReference>
<dbReference type="PANTHER" id="PTHR38431">
    <property type="entry name" value="BLL2305 PROTEIN"/>
    <property type="match status" value="1"/>
</dbReference>
<evidence type="ECO:0000259" key="1">
    <source>
        <dbReference type="Pfam" id="PF00126"/>
    </source>
</evidence>
<dbReference type="InterPro" id="IPR036388">
    <property type="entry name" value="WH-like_DNA-bd_sf"/>
</dbReference>
<dbReference type="InterPro" id="IPR024370">
    <property type="entry name" value="PBP_domain"/>
</dbReference>
<sequence length="358" mass="39574">MVRINIEATWHFTSETSPHSMRVILGILREVKSTGTLATAAEHTGMSYRHAWNLVDQWSAFFGEPLVERRRGKGTQLTALGNKLVWAEQHLKARLGPQLHNIAQELEMELASLLPDVPPRVRIHASHGFAISKLSDFLAREPKADIDVRYMTNQASLESLRAQECELAAIHLPHGELRKRAAADCKRWLDPSVYCVLGFVTRAMGLFVKRGNPLGITGIQSLVGTGISFVNRDIGSGTRLLFEQLLAQGKINSDGITGYQNVELTHAAVAAHVARGMADTGFGVEAAAIEFDLDFVHVITEDYFFLCRSNILNSGPVERLREIISGTEYRRAINALPGYAVSDAGVVKTVKKFFRENS</sequence>
<evidence type="ECO:0000313" key="3">
    <source>
        <dbReference type="EMBL" id="MET2825448.1"/>
    </source>
</evidence>
<dbReference type="SUPFAM" id="SSF53850">
    <property type="entry name" value="Periplasmic binding protein-like II"/>
    <property type="match status" value="1"/>
</dbReference>
<reference evidence="3 4" key="1">
    <citation type="submission" date="2024-06" db="EMBL/GenBank/DDBJ databases">
        <authorList>
            <person name="Kim D.-U."/>
        </authorList>
    </citation>
    <scope>NUCLEOTIDE SEQUENCE [LARGE SCALE GENOMIC DNA]</scope>
    <source>
        <strain evidence="3 4">KACC15460</strain>
    </source>
</reference>
<organism evidence="3 4">
    <name type="scientific">Mesorhizobium shangrilense</name>
    <dbReference type="NCBI Taxonomy" id="460060"/>
    <lineage>
        <taxon>Bacteria</taxon>
        <taxon>Pseudomonadati</taxon>
        <taxon>Pseudomonadota</taxon>
        <taxon>Alphaproteobacteria</taxon>
        <taxon>Hyphomicrobiales</taxon>
        <taxon>Phyllobacteriaceae</taxon>
        <taxon>Mesorhizobium</taxon>
    </lineage>
</organism>
<evidence type="ECO:0000313" key="4">
    <source>
        <dbReference type="Proteomes" id="UP001548832"/>
    </source>
</evidence>
<protein>
    <submittedName>
        <fullName evidence="3">Substrate-binding domain-containing protein</fullName>
    </submittedName>
</protein>
<comment type="caution">
    <text evidence="3">The sequence shown here is derived from an EMBL/GenBank/DDBJ whole genome shotgun (WGS) entry which is preliminary data.</text>
</comment>
<proteinExistence type="predicted"/>
<dbReference type="EMBL" id="JBEWSZ010000001">
    <property type="protein sequence ID" value="MET2825448.1"/>
    <property type="molecule type" value="Genomic_DNA"/>
</dbReference>
<dbReference type="InterPro" id="IPR036390">
    <property type="entry name" value="WH_DNA-bd_sf"/>
</dbReference>
<dbReference type="RefSeq" id="WP_354457542.1">
    <property type="nucleotide sequence ID" value="NZ_JBEWSZ010000001.1"/>
</dbReference>
<evidence type="ECO:0000259" key="2">
    <source>
        <dbReference type="Pfam" id="PF12727"/>
    </source>
</evidence>
<dbReference type="Gene3D" id="1.10.10.10">
    <property type="entry name" value="Winged helix-like DNA-binding domain superfamily/Winged helix DNA-binding domain"/>
    <property type="match status" value="1"/>
</dbReference>